<name>A0A0A6DBI8_9PSED</name>
<dbReference type="EMBL" id="JSFK01000018">
    <property type="protein sequence ID" value="KHA71874.1"/>
    <property type="molecule type" value="Genomic_DNA"/>
</dbReference>
<dbReference type="GO" id="GO:0015772">
    <property type="term" value="P:oligosaccharide transport"/>
    <property type="evidence" value="ECO:0007669"/>
    <property type="project" value="TreeGrafter"/>
</dbReference>
<dbReference type="GO" id="GO:0009279">
    <property type="term" value="C:cell outer membrane"/>
    <property type="evidence" value="ECO:0007669"/>
    <property type="project" value="TreeGrafter"/>
</dbReference>
<dbReference type="OrthoDB" id="5817226at2"/>
<dbReference type="InterPro" id="IPR009331">
    <property type="entry name" value="Oligogalacturonate-sp_porin"/>
</dbReference>
<dbReference type="AlphaFoldDB" id="A0A0A6DBI8"/>
<evidence type="ECO:0000256" key="2">
    <source>
        <dbReference type="SAM" id="SignalP"/>
    </source>
</evidence>
<dbReference type="Pfam" id="PF06178">
    <property type="entry name" value="KdgM"/>
    <property type="match status" value="1"/>
</dbReference>
<protein>
    <submittedName>
        <fullName evidence="3">Porin</fullName>
    </submittedName>
</protein>
<dbReference type="Gene3D" id="2.40.160.40">
    <property type="entry name" value="monomeric porin ompg"/>
    <property type="match status" value="1"/>
</dbReference>
<dbReference type="InterPro" id="IPR053713">
    <property type="entry name" value="Bact_OM_Channel_sf"/>
</dbReference>
<sequence length="241" mass="28402">MNTTLRTLVTVAALGLPFSALADSASLNYRHQYTEEDSAHADRIKLNYRLDSGLGFEAEMKYRTAGDRKDVAYDNMVNNGHEFTVSYNYKLSAQSTLTPAFQMDSSKDATAYKFGLKYNYKIDDAFYVATRYRLDLRKLDRDQVNKDMPDHYKDDQTTHRFEGWLGYTPANKWAYEYQFIYFKTDYIRYDNKKSDYEQNLIVKYKLTKQWAPFMEIGDIKVDSTSPDRQARWRLGVQYNFM</sequence>
<dbReference type="Proteomes" id="UP000030564">
    <property type="component" value="Unassembled WGS sequence"/>
</dbReference>
<reference evidence="3 4" key="1">
    <citation type="submission" date="2014-10" db="EMBL/GenBank/DDBJ databases">
        <title>Draft genome sequence of Pseudomonas chlororaphis EA105.</title>
        <authorList>
            <person name="McCully L.M."/>
            <person name="Bitzer A.S."/>
            <person name="Spence C."/>
            <person name="Bais H."/>
            <person name="Silby M.W."/>
        </authorList>
    </citation>
    <scope>NUCLEOTIDE SEQUENCE [LARGE SCALE GENOMIC DNA]</scope>
    <source>
        <strain evidence="3 4">EA105</strain>
    </source>
</reference>
<feature type="chain" id="PRO_5002015268" evidence="2">
    <location>
        <begin position="23"/>
        <end position="241"/>
    </location>
</feature>
<dbReference type="PANTHER" id="PTHR38105:SF5">
    <property type="entry name" value="OUTER MEMBRANE PROTEIN"/>
    <property type="match status" value="1"/>
</dbReference>
<dbReference type="GO" id="GO:0015288">
    <property type="term" value="F:porin activity"/>
    <property type="evidence" value="ECO:0007669"/>
    <property type="project" value="TreeGrafter"/>
</dbReference>
<dbReference type="PANTHER" id="PTHR38105">
    <property type="entry name" value="OUTER MEMBRANE PROTEIN-RELATED-RELATED"/>
    <property type="match status" value="1"/>
</dbReference>
<evidence type="ECO:0000313" key="4">
    <source>
        <dbReference type="Proteomes" id="UP000030564"/>
    </source>
</evidence>
<dbReference type="PATRIC" id="fig|587753.9.peg.1788"/>
<feature type="signal peptide" evidence="2">
    <location>
        <begin position="1"/>
        <end position="22"/>
    </location>
</feature>
<comment type="caution">
    <text evidence="3">The sequence shown here is derived from an EMBL/GenBank/DDBJ whole genome shotgun (WGS) entry which is preliminary data.</text>
</comment>
<dbReference type="SUPFAM" id="SSF56935">
    <property type="entry name" value="Porins"/>
    <property type="match status" value="1"/>
</dbReference>
<organism evidence="3 4">
    <name type="scientific">Pseudomonas chlororaphis</name>
    <dbReference type="NCBI Taxonomy" id="587753"/>
    <lineage>
        <taxon>Bacteria</taxon>
        <taxon>Pseudomonadati</taxon>
        <taxon>Pseudomonadota</taxon>
        <taxon>Gammaproteobacteria</taxon>
        <taxon>Pseudomonadales</taxon>
        <taxon>Pseudomonadaceae</taxon>
        <taxon>Pseudomonas</taxon>
    </lineage>
</organism>
<evidence type="ECO:0000256" key="1">
    <source>
        <dbReference type="ARBA" id="ARBA00022729"/>
    </source>
</evidence>
<evidence type="ECO:0000313" key="3">
    <source>
        <dbReference type="EMBL" id="KHA71874.1"/>
    </source>
</evidence>
<gene>
    <name evidence="3" type="ORF">NZ35_18340</name>
</gene>
<keyword evidence="1 2" id="KW-0732">Signal</keyword>
<proteinExistence type="predicted"/>
<accession>A0A0A6DBI8</accession>